<dbReference type="AlphaFoldDB" id="A0A255YZC2"/>
<dbReference type="PANTHER" id="PTHR36444">
    <property type="entry name" value="TRANSCRIPTIONAL REGULATOR PROTEIN YOBU-RELATED"/>
    <property type="match status" value="1"/>
</dbReference>
<reference evidence="2 3" key="1">
    <citation type="submission" date="2017-07" db="EMBL/GenBank/DDBJ databases">
        <title>Flavobacterium cyanobacteriorum sp. nov., isolated from cyanobacterial aggregates in a eutrophic lake.</title>
        <authorList>
            <person name="Cai H."/>
        </authorList>
    </citation>
    <scope>NUCLEOTIDE SEQUENCE [LARGE SCALE GENOMIC DNA]</scope>
    <source>
        <strain evidence="2 3">TH021</strain>
    </source>
</reference>
<dbReference type="SMART" id="SM00871">
    <property type="entry name" value="AraC_E_bind"/>
    <property type="match status" value="1"/>
</dbReference>
<dbReference type="RefSeq" id="WP_094415985.1">
    <property type="nucleotide sequence ID" value="NZ_NOXV01000296.1"/>
</dbReference>
<sequence>MTPRIETLNEKKLVGKRLTMSFANYKIGELWRSFTPRRKEITNNLTSDLISMVVYKPTHFVDFKPTNEFERWATVEVADFGNVPNEMETFVLPSGLYAVFNYKGLSTDNSIFQYILGTWLPSSDYLLDNRPHFEVLGDKYKNNDPTSEEEIWIPIRPKNTSH</sequence>
<evidence type="ECO:0000313" key="2">
    <source>
        <dbReference type="EMBL" id="OYQ34005.1"/>
    </source>
</evidence>
<proteinExistence type="predicted"/>
<dbReference type="InterPro" id="IPR029441">
    <property type="entry name" value="Cass2"/>
</dbReference>
<dbReference type="EMBL" id="NOXV01000296">
    <property type="protein sequence ID" value="OYQ34005.1"/>
    <property type="molecule type" value="Genomic_DNA"/>
</dbReference>
<organism evidence="2 3">
    <name type="scientific">Flavobacterium cyanobacteriorum</name>
    <dbReference type="NCBI Taxonomy" id="2022802"/>
    <lineage>
        <taxon>Bacteria</taxon>
        <taxon>Pseudomonadati</taxon>
        <taxon>Bacteroidota</taxon>
        <taxon>Flavobacteriia</taxon>
        <taxon>Flavobacteriales</taxon>
        <taxon>Flavobacteriaceae</taxon>
        <taxon>Flavobacterium</taxon>
    </lineage>
</organism>
<dbReference type="InterPro" id="IPR011256">
    <property type="entry name" value="Reg_factor_effector_dom_sf"/>
</dbReference>
<dbReference type="Pfam" id="PF14526">
    <property type="entry name" value="Cass2"/>
    <property type="match status" value="1"/>
</dbReference>
<feature type="domain" description="AraC effector-binding" evidence="1">
    <location>
        <begin position="1"/>
        <end position="156"/>
    </location>
</feature>
<dbReference type="OrthoDB" id="9789123at2"/>
<dbReference type="Gene3D" id="3.20.80.10">
    <property type="entry name" value="Regulatory factor, effector binding domain"/>
    <property type="match status" value="1"/>
</dbReference>
<accession>A0A255YZC2</accession>
<dbReference type="InterPro" id="IPR010499">
    <property type="entry name" value="AraC_E-bd"/>
</dbReference>
<protein>
    <submittedName>
        <fullName evidence="2">GyrI-like domain-containing protein</fullName>
    </submittedName>
</protein>
<dbReference type="PANTHER" id="PTHR36444:SF2">
    <property type="entry name" value="TRANSCRIPTIONAL REGULATOR PROTEIN YOBU-RELATED"/>
    <property type="match status" value="1"/>
</dbReference>
<comment type="caution">
    <text evidence="2">The sequence shown here is derived from an EMBL/GenBank/DDBJ whole genome shotgun (WGS) entry which is preliminary data.</text>
</comment>
<evidence type="ECO:0000259" key="1">
    <source>
        <dbReference type="SMART" id="SM00871"/>
    </source>
</evidence>
<dbReference type="InterPro" id="IPR053182">
    <property type="entry name" value="YobU-like_regulator"/>
</dbReference>
<keyword evidence="3" id="KW-1185">Reference proteome</keyword>
<gene>
    <name evidence="2" type="ORF">CHU92_12260</name>
</gene>
<evidence type="ECO:0000313" key="3">
    <source>
        <dbReference type="Proteomes" id="UP000216605"/>
    </source>
</evidence>
<dbReference type="SUPFAM" id="SSF55136">
    <property type="entry name" value="Probable bacterial effector-binding domain"/>
    <property type="match status" value="1"/>
</dbReference>
<name>A0A255YZC2_9FLAO</name>
<dbReference type="Proteomes" id="UP000216605">
    <property type="component" value="Unassembled WGS sequence"/>
</dbReference>